<sequence>MIIATCPRSDKSIGICRTTWSNSSYQEYLQISLRCSSCRIPYSSKDPVTTATFSEEFTSYLESFIMSLESLLITGDYEIRIVVPSDIKHTRLMG</sequence>
<proteinExistence type="predicted"/>
<gene>
    <name evidence="1" type="ORF">PLOB_00019045</name>
</gene>
<name>A0ABN8REV1_9CNID</name>
<evidence type="ECO:0000313" key="2">
    <source>
        <dbReference type="Proteomes" id="UP001159405"/>
    </source>
</evidence>
<dbReference type="EMBL" id="CALNXK010000221">
    <property type="protein sequence ID" value="CAH3177149.1"/>
    <property type="molecule type" value="Genomic_DNA"/>
</dbReference>
<dbReference type="Proteomes" id="UP001159405">
    <property type="component" value="Unassembled WGS sequence"/>
</dbReference>
<keyword evidence="2" id="KW-1185">Reference proteome</keyword>
<accession>A0ABN8REV1</accession>
<organism evidence="1 2">
    <name type="scientific">Porites lobata</name>
    <dbReference type="NCBI Taxonomy" id="104759"/>
    <lineage>
        <taxon>Eukaryota</taxon>
        <taxon>Metazoa</taxon>
        <taxon>Cnidaria</taxon>
        <taxon>Anthozoa</taxon>
        <taxon>Hexacorallia</taxon>
        <taxon>Scleractinia</taxon>
        <taxon>Fungiina</taxon>
        <taxon>Poritidae</taxon>
        <taxon>Porites</taxon>
    </lineage>
</organism>
<protein>
    <submittedName>
        <fullName evidence="1">Uncharacterized protein</fullName>
    </submittedName>
</protein>
<comment type="caution">
    <text evidence="1">The sequence shown here is derived from an EMBL/GenBank/DDBJ whole genome shotgun (WGS) entry which is preliminary data.</text>
</comment>
<evidence type="ECO:0000313" key="1">
    <source>
        <dbReference type="EMBL" id="CAH3177149.1"/>
    </source>
</evidence>
<reference evidence="1 2" key="1">
    <citation type="submission" date="2022-05" db="EMBL/GenBank/DDBJ databases">
        <authorList>
            <consortium name="Genoscope - CEA"/>
            <person name="William W."/>
        </authorList>
    </citation>
    <scope>NUCLEOTIDE SEQUENCE [LARGE SCALE GENOMIC DNA]</scope>
</reference>